<keyword evidence="4" id="KW-1185">Reference proteome</keyword>
<evidence type="ECO:0000256" key="2">
    <source>
        <dbReference type="SAM" id="Phobius"/>
    </source>
</evidence>
<feature type="compositionally biased region" description="Low complexity" evidence="1">
    <location>
        <begin position="263"/>
        <end position="272"/>
    </location>
</feature>
<dbReference type="OrthoDB" id="9902350at2759"/>
<evidence type="ECO:0000313" key="3">
    <source>
        <dbReference type="Ensembl" id="ENSLOCP00000006357.1"/>
    </source>
</evidence>
<organism evidence="3 4">
    <name type="scientific">Lepisosteus oculatus</name>
    <name type="common">Spotted gar</name>
    <dbReference type="NCBI Taxonomy" id="7918"/>
    <lineage>
        <taxon>Eukaryota</taxon>
        <taxon>Metazoa</taxon>
        <taxon>Chordata</taxon>
        <taxon>Craniata</taxon>
        <taxon>Vertebrata</taxon>
        <taxon>Euteleostomi</taxon>
        <taxon>Actinopterygii</taxon>
        <taxon>Neopterygii</taxon>
        <taxon>Holostei</taxon>
        <taxon>Semionotiformes</taxon>
        <taxon>Lepisosteidae</taxon>
        <taxon>Lepisosteus</taxon>
    </lineage>
</organism>
<reference evidence="3" key="3">
    <citation type="submission" date="2025-09" db="UniProtKB">
        <authorList>
            <consortium name="Ensembl"/>
        </authorList>
    </citation>
    <scope>IDENTIFICATION</scope>
</reference>
<proteinExistence type="predicted"/>
<dbReference type="Ensembl" id="ENSLOCT00000006365.1">
    <property type="protein sequence ID" value="ENSLOCP00000006357.1"/>
    <property type="gene ID" value="ENSLOCG00000005277.1"/>
</dbReference>
<evidence type="ECO:0000256" key="1">
    <source>
        <dbReference type="SAM" id="MobiDB-lite"/>
    </source>
</evidence>
<reference evidence="3" key="2">
    <citation type="submission" date="2025-08" db="UniProtKB">
        <authorList>
            <consortium name="Ensembl"/>
        </authorList>
    </citation>
    <scope>IDENTIFICATION</scope>
</reference>
<dbReference type="Bgee" id="ENSLOCG00000005277">
    <property type="expression patterns" value="Expressed in ovary and 1 other cell type or tissue"/>
</dbReference>
<dbReference type="PANTHER" id="PTHR31626:SF2">
    <property type="entry name" value="PROTEIN FAM171B"/>
    <property type="match status" value="1"/>
</dbReference>
<dbReference type="AlphaFoldDB" id="W5MD98"/>
<protein>
    <submittedName>
        <fullName evidence="3">Protein FAM171B-like</fullName>
    </submittedName>
</protein>
<dbReference type="GeneID" id="107077033"/>
<accession>W5MD98</accession>
<dbReference type="Proteomes" id="UP000018468">
    <property type="component" value="Linkage group LG4"/>
</dbReference>
<keyword evidence="2" id="KW-1133">Transmembrane helix</keyword>
<dbReference type="InterPro" id="IPR018890">
    <property type="entry name" value="FAM171"/>
</dbReference>
<sequence length="467" mass="50931">MEPWHHFILLLIIMVTMLLLLAGVILSVLCYCREKSRKWKEQTRSAVPRIVYKDQTTSTSNISAILALIRTSTGVQSCETQTSLVDDCRQWSRTGSCSKSNLATCASSTLSSKSQGLCSISLALTQENLGNSQGSNRLLDPTASDVTPLGRWRTEYEQSLMSGVQRMPDSTGTMESGTLAMEKPSCCFARLQSRRLSSSRSGTSPEILPAPLESPVIPEASRSQTNKTSSLPRELSYCTSGSSRIHVSQAKDGTSSRSHLTQEMSLKSSEGSSSKKAEQSMFCGLLESSSVPCTLTRPEPATSRVEGGAGHVLSEQSLLEKARSSCLFQPRAWFISWGDTLKPALTQQEEKGGSVDSGVDVFENFYRRVGRSAEVQAPIQKAGHRNATGAAGVQIRSEDGRLGSGEVQKWRGSLEQQPDGMGQQGNKAEKEVLISPREAVEKLGTPQYGSKRTLWQKWEDRPLIAIN</sequence>
<evidence type="ECO:0000313" key="4">
    <source>
        <dbReference type="Proteomes" id="UP000018468"/>
    </source>
</evidence>
<feature type="compositionally biased region" description="Polar residues" evidence="1">
    <location>
        <begin position="221"/>
        <end position="262"/>
    </location>
</feature>
<dbReference type="PANTHER" id="PTHR31626">
    <property type="entry name" value="SUSHI DOMAIN-CONTAINING PROTEIN"/>
    <property type="match status" value="1"/>
</dbReference>
<reference evidence="4" key="1">
    <citation type="submission" date="2011-12" db="EMBL/GenBank/DDBJ databases">
        <title>The Draft Genome of Lepisosteus oculatus.</title>
        <authorList>
            <consortium name="The Broad Institute Genome Assembly &amp; Analysis Group"/>
            <consortium name="Computational R&amp;D Group"/>
            <consortium name="and Sequencing Platform"/>
            <person name="Di Palma F."/>
            <person name="Alfoldi J."/>
            <person name="Johnson J."/>
            <person name="Berlin A."/>
            <person name="Gnerre S."/>
            <person name="Jaffe D."/>
            <person name="MacCallum I."/>
            <person name="Young S."/>
            <person name="Walker B.J."/>
            <person name="Lander E.S."/>
            <person name="Lindblad-Toh K."/>
        </authorList>
    </citation>
    <scope>NUCLEOTIDE SEQUENCE [LARGE SCALE GENOMIC DNA]</scope>
</reference>
<dbReference type="RefSeq" id="XP_069039397.1">
    <property type="nucleotide sequence ID" value="XM_069183296.1"/>
</dbReference>
<dbReference type="HOGENOM" id="CLU_585200_0_0_1"/>
<feature type="region of interest" description="Disordered" evidence="1">
    <location>
        <begin position="197"/>
        <end position="273"/>
    </location>
</feature>
<dbReference type="InParanoid" id="W5MD98"/>
<name>W5MD98_LEPOC</name>
<feature type="transmembrane region" description="Helical" evidence="2">
    <location>
        <begin position="6"/>
        <end position="32"/>
    </location>
</feature>
<dbReference type="EMBL" id="AHAT01018754">
    <property type="status" value="NOT_ANNOTATED_CDS"/>
    <property type="molecule type" value="Genomic_DNA"/>
</dbReference>
<keyword evidence="2" id="KW-0472">Membrane</keyword>
<keyword evidence="2" id="KW-0812">Transmembrane</keyword>
<dbReference type="KEGG" id="loc:107077033"/>